<evidence type="ECO:0000256" key="1">
    <source>
        <dbReference type="ARBA" id="ARBA00023157"/>
    </source>
</evidence>
<keyword evidence="1" id="KW-1015">Disulfide bond</keyword>
<evidence type="ECO:0000256" key="2">
    <source>
        <dbReference type="SAM" id="SignalP"/>
    </source>
</evidence>
<dbReference type="Gene3D" id="3.10.250.10">
    <property type="entry name" value="SRCR-like domain"/>
    <property type="match status" value="2"/>
</dbReference>
<dbReference type="SUPFAM" id="SSF56487">
    <property type="entry name" value="SRCR-like"/>
    <property type="match status" value="2"/>
</dbReference>
<organism evidence="4">
    <name type="scientific">Palpitomonas bilix</name>
    <dbReference type="NCBI Taxonomy" id="652834"/>
    <lineage>
        <taxon>Eukaryota</taxon>
        <taxon>Eukaryota incertae sedis</taxon>
    </lineage>
</organism>
<dbReference type="PRINTS" id="PR00258">
    <property type="entry name" value="SPERACTRCPTR"/>
</dbReference>
<gene>
    <name evidence="4" type="ORF">PBIL07802_LOCUS24361</name>
</gene>
<dbReference type="EMBL" id="HBIB01037326">
    <property type="protein sequence ID" value="CAE0262066.1"/>
    <property type="molecule type" value="Transcribed_RNA"/>
</dbReference>
<dbReference type="PANTHER" id="PTHR48071">
    <property type="entry name" value="SRCR DOMAIN-CONTAINING PROTEIN"/>
    <property type="match status" value="1"/>
</dbReference>
<evidence type="ECO:0000313" key="4">
    <source>
        <dbReference type="EMBL" id="CAE0262066.1"/>
    </source>
</evidence>
<feature type="signal peptide" evidence="2">
    <location>
        <begin position="1"/>
        <end position="32"/>
    </location>
</feature>
<evidence type="ECO:0000259" key="3">
    <source>
        <dbReference type="PROSITE" id="PS50287"/>
    </source>
</evidence>
<dbReference type="InterPro" id="IPR036772">
    <property type="entry name" value="SRCR-like_dom_sf"/>
</dbReference>
<name>A0A7S3LRU2_9EUKA</name>
<dbReference type="PROSITE" id="PS50287">
    <property type="entry name" value="SRCR_2"/>
    <property type="match status" value="2"/>
</dbReference>
<dbReference type="Pfam" id="PF00530">
    <property type="entry name" value="SRCR"/>
    <property type="match status" value="2"/>
</dbReference>
<dbReference type="PANTHER" id="PTHR48071:SF18">
    <property type="entry name" value="DELETED IN MALIGNANT BRAIN TUMORS 1 PROTEIN-RELATED"/>
    <property type="match status" value="1"/>
</dbReference>
<dbReference type="AlphaFoldDB" id="A0A7S3LRU2"/>
<accession>A0A7S3LRU2</accession>
<dbReference type="InterPro" id="IPR001190">
    <property type="entry name" value="SRCR"/>
</dbReference>
<protein>
    <recommendedName>
        <fullName evidence="3">SRCR domain-containing protein</fullName>
    </recommendedName>
</protein>
<keyword evidence="2" id="KW-0732">Signal</keyword>
<sequence>MGSVAVLHFHLPFFLSLLLLLLLCVWVAPASAYTRLVAGGSTCSGYVSFSLSSSSDVAVCGDGWTDVNSQVVCTELGKGDAVYTRYGGDTAPTSFLATDFSCDEGQDSLGQCSFRILSTSTACEIGAVFVSCSCEGASTSPVTPVGETLYAIEDVRLVSGGATCQGVVQIRRGSQWGTLCDDGFRRTDATVLCKLMGFR</sequence>
<dbReference type="GO" id="GO:0016020">
    <property type="term" value="C:membrane"/>
    <property type="evidence" value="ECO:0007669"/>
    <property type="project" value="InterPro"/>
</dbReference>
<dbReference type="SMART" id="SM00202">
    <property type="entry name" value="SR"/>
    <property type="match status" value="1"/>
</dbReference>
<feature type="chain" id="PRO_5031346429" description="SRCR domain-containing protein" evidence="2">
    <location>
        <begin position="33"/>
        <end position="199"/>
    </location>
</feature>
<reference evidence="4" key="1">
    <citation type="submission" date="2021-01" db="EMBL/GenBank/DDBJ databases">
        <authorList>
            <person name="Corre E."/>
            <person name="Pelletier E."/>
            <person name="Niang G."/>
            <person name="Scheremetjew M."/>
            <person name="Finn R."/>
            <person name="Kale V."/>
            <person name="Holt S."/>
            <person name="Cochrane G."/>
            <person name="Meng A."/>
            <person name="Brown T."/>
            <person name="Cohen L."/>
        </authorList>
    </citation>
    <scope>NUCLEOTIDE SEQUENCE</scope>
    <source>
        <strain evidence="4">NIES-2562</strain>
    </source>
</reference>
<feature type="domain" description="SRCR" evidence="3">
    <location>
        <begin position="155"/>
        <end position="199"/>
    </location>
</feature>
<feature type="domain" description="SRCR" evidence="3">
    <location>
        <begin position="34"/>
        <end position="133"/>
    </location>
</feature>
<proteinExistence type="predicted"/>
<dbReference type="PROSITE" id="PS00420">
    <property type="entry name" value="SRCR_1"/>
    <property type="match status" value="1"/>
</dbReference>